<gene>
    <name evidence="2" type="ORF">P1J78_17895</name>
</gene>
<evidence type="ECO:0000256" key="1">
    <source>
        <dbReference type="SAM" id="MobiDB-lite"/>
    </source>
</evidence>
<accession>A0AAE3T9H8</accession>
<dbReference type="AlphaFoldDB" id="A0AAE3T9H8"/>
<name>A0AAE3T9H8_9RHOB</name>
<dbReference type="Proteomes" id="UP001220964">
    <property type="component" value="Unassembled WGS sequence"/>
</dbReference>
<proteinExistence type="predicted"/>
<comment type="caution">
    <text evidence="2">The sequence shown here is derived from an EMBL/GenBank/DDBJ whole genome shotgun (WGS) entry which is preliminary data.</text>
</comment>
<keyword evidence="3" id="KW-1185">Reference proteome</keyword>
<dbReference type="EMBL" id="JARGYC010000055">
    <property type="protein sequence ID" value="MDF0602615.1"/>
    <property type="molecule type" value="Genomic_DNA"/>
</dbReference>
<evidence type="ECO:0000313" key="3">
    <source>
        <dbReference type="Proteomes" id="UP001220964"/>
    </source>
</evidence>
<feature type="region of interest" description="Disordered" evidence="1">
    <location>
        <begin position="1"/>
        <end position="28"/>
    </location>
</feature>
<reference evidence="2" key="1">
    <citation type="submission" date="2023-03" db="EMBL/GenBank/DDBJ databases">
        <title>Multiphase analysis and comparison of six strains from genera Psychromarinibacter, Lutimaribacter, and Maritimibacter, including a novel species: Psychromarinibacter sediminicola sp. nov.</title>
        <authorList>
            <person name="Wang Y.-H."/>
            <person name="Ye M.-Q."/>
            <person name="Du Z.-J."/>
        </authorList>
    </citation>
    <scope>NUCLEOTIDE SEQUENCE</scope>
    <source>
        <strain evidence="2">C21-152</strain>
    </source>
</reference>
<dbReference type="RefSeq" id="WP_275568742.1">
    <property type="nucleotide sequence ID" value="NZ_JARGYC010000055.1"/>
</dbReference>
<sequence length="49" mass="5067">MTEAAQDTTPQDTADTETPTPATTTPPDCAGCADCREAGHCAMGLYSFD</sequence>
<evidence type="ECO:0000313" key="2">
    <source>
        <dbReference type="EMBL" id="MDF0602615.1"/>
    </source>
</evidence>
<protein>
    <submittedName>
        <fullName evidence="2">Uncharacterized protein</fullName>
    </submittedName>
</protein>
<organism evidence="2 3">
    <name type="scientific">Psychromarinibacter sediminicola</name>
    <dbReference type="NCBI Taxonomy" id="3033385"/>
    <lineage>
        <taxon>Bacteria</taxon>
        <taxon>Pseudomonadati</taxon>
        <taxon>Pseudomonadota</taxon>
        <taxon>Alphaproteobacteria</taxon>
        <taxon>Rhodobacterales</taxon>
        <taxon>Paracoccaceae</taxon>
        <taxon>Psychromarinibacter</taxon>
    </lineage>
</organism>